<comment type="caution">
    <text evidence="2">The sequence shown here is derived from an EMBL/GenBank/DDBJ whole genome shotgun (WGS) entry which is preliminary data.</text>
</comment>
<feature type="region of interest" description="Disordered" evidence="1">
    <location>
        <begin position="1"/>
        <end position="49"/>
    </location>
</feature>
<reference evidence="2 3" key="1">
    <citation type="submission" date="2021-01" db="EMBL/GenBank/DDBJ databases">
        <title>Genomic Encyclopedia of Type Strains, Phase IV (KMG-IV): sequencing the most valuable type-strain genomes for metagenomic binning, comparative biology and taxonomic classification.</title>
        <authorList>
            <person name="Goeker M."/>
        </authorList>
    </citation>
    <scope>NUCLEOTIDE SEQUENCE [LARGE SCALE GENOMIC DNA]</scope>
    <source>
        <strain evidence="2 3">DSM 24436</strain>
    </source>
</reference>
<proteinExistence type="predicted"/>
<dbReference type="RefSeq" id="WP_204663258.1">
    <property type="nucleotide sequence ID" value="NZ_JAFBDT010000006.1"/>
</dbReference>
<accession>A0ABS2MQC7</accession>
<evidence type="ECO:0000256" key="1">
    <source>
        <dbReference type="SAM" id="MobiDB-lite"/>
    </source>
</evidence>
<feature type="compositionally biased region" description="Polar residues" evidence="1">
    <location>
        <begin position="35"/>
        <end position="49"/>
    </location>
</feature>
<keyword evidence="3" id="KW-1185">Reference proteome</keyword>
<dbReference type="EMBL" id="JAFBDT010000006">
    <property type="protein sequence ID" value="MBM7561599.1"/>
    <property type="molecule type" value="Genomic_DNA"/>
</dbReference>
<name>A0ABS2MQC7_9FIRM</name>
<evidence type="ECO:0000313" key="2">
    <source>
        <dbReference type="EMBL" id="MBM7561599.1"/>
    </source>
</evidence>
<organism evidence="2 3">
    <name type="scientific">Fusibacter tunisiensis</name>
    <dbReference type="NCBI Taxonomy" id="1008308"/>
    <lineage>
        <taxon>Bacteria</taxon>
        <taxon>Bacillati</taxon>
        <taxon>Bacillota</taxon>
        <taxon>Clostridia</taxon>
        <taxon>Eubacteriales</taxon>
        <taxon>Eubacteriales Family XII. Incertae Sedis</taxon>
        <taxon>Fusibacter</taxon>
    </lineage>
</organism>
<gene>
    <name evidence="2" type="ORF">JOC49_001119</name>
</gene>
<evidence type="ECO:0008006" key="4">
    <source>
        <dbReference type="Google" id="ProtNLM"/>
    </source>
</evidence>
<protein>
    <recommendedName>
        <fullName evidence="4">DUF5610 domain-containing protein</fullName>
    </recommendedName>
</protein>
<sequence>MDTKTLGTSLEHAKIQQHSNAMHNRTPKKAENKSENVAPQDTLTLGNTNQKDFGTYKIDTQKLAKIKQEFSKNTETFKLMVQNMIEKQGGKVDEILKSLAEGKEVTVKVDAETQALAQEAVSETGYWGVTQTSDRILEFAKAISGGDPSKIDTLIGAFKEGFEAAKKAFGGELPEISQQTYDKVMEGFETWRDA</sequence>
<dbReference type="Proteomes" id="UP000767854">
    <property type="component" value="Unassembled WGS sequence"/>
</dbReference>
<evidence type="ECO:0000313" key="3">
    <source>
        <dbReference type="Proteomes" id="UP000767854"/>
    </source>
</evidence>